<evidence type="ECO:0000256" key="1">
    <source>
        <dbReference type="SAM" id="MobiDB-lite"/>
    </source>
</evidence>
<evidence type="ECO:0000313" key="2">
    <source>
        <dbReference type="EMBL" id="PIL23207.1"/>
    </source>
</evidence>
<sequence>MPLPSHEEETYMLLPSQASARLPIVPTQFPNVYATQPASVFDGPVVVMPVSHYLGLLGMSGTSPVGPPPALPAASPHQYSSTTSAQPSATLAADPRASHSTRQPTAELTTPIDEHATSPSPRRKVNIACNNCHESRKPRKRRAQPPRKPTGSNIAPSSSTASSLNVSLPRPAAQQHMPLGSSSMLSFLPSTAHHLNSSATNESVFDSSYFYSTL</sequence>
<accession>A0A2G8RNX9</accession>
<dbReference type="EMBL" id="AYKW01000068">
    <property type="protein sequence ID" value="PIL23207.1"/>
    <property type="molecule type" value="Genomic_DNA"/>
</dbReference>
<keyword evidence="3" id="KW-1185">Reference proteome</keyword>
<feature type="region of interest" description="Disordered" evidence="1">
    <location>
        <begin position="67"/>
        <end position="177"/>
    </location>
</feature>
<dbReference type="Proteomes" id="UP000230002">
    <property type="component" value="Unassembled WGS sequence"/>
</dbReference>
<protein>
    <submittedName>
        <fullName evidence="2">Uncharacterized protein</fullName>
    </submittedName>
</protein>
<gene>
    <name evidence="2" type="ORF">GSI_14516</name>
</gene>
<feature type="compositionally biased region" description="Polar residues" evidence="1">
    <location>
        <begin position="98"/>
        <end position="108"/>
    </location>
</feature>
<reference evidence="2 3" key="1">
    <citation type="journal article" date="2015" name="Sci. Rep.">
        <title>Chromosome-level genome map provides insights into diverse defense mechanisms in the medicinal fungus Ganoderma sinense.</title>
        <authorList>
            <person name="Zhu Y."/>
            <person name="Xu J."/>
            <person name="Sun C."/>
            <person name="Zhou S."/>
            <person name="Xu H."/>
            <person name="Nelson D.R."/>
            <person name="Qian J."/>
            <person name="Song J."/>
            <person name="Luo H."/>
            <person name="Xiang L."/>
            <person name="Li Y."/>
            <person name="Xu Z."/>
            <person name="Ji A."/>
            <person name="Wang L."/>
            <person name="Lu S."/>
            <person name="Hayward A."/>
            <person name="Sun W."/>
            <person name="Li X."/>
            <person name="Schwartz D.C."/>
            <person name="Wang Y."/>
            <person name="Chen S."/>
        </authorList>
    </citation>
    <scope>NUCLEOTIDE SEQUENCE [LARGE SCALE GENOMIC DNA]</scope>
    <source>
        <strain evidence="2 3">ZZ0214-1</strain>
    </source>
</reference>
<evidence type="ECO:0000313" key="3">
    <source>
        <dbReference type="Proteomes" id="UP000230002"/>
    </source>
</evidence>
<comment type="caution">
    <text evidence="2">The sequence shown here is derived from an EMBL/GenBank/DDBJ whole genome shotgun (WGS) entry which is preliminary data.</text>
</comment>
<dbReference type="AlphaFoldDB" id="A0A2G8RNX9"/>
<proteinExistence type="predicted"/>
<name>A0A2G8RNX9_9APHY</name>
<feature type="compositionally biased region" description="Basic residues" evidence="1">
    <location>
        <begin position="136"/>
        <end position="145"/>
    </location>
</feature>
<feature type="compositionally biased region" description="Low complexity" evidence="1">
    <location>
        <begin position="152"/>
        <end position="169"/>
    </location>
</feature>
<dbReference type="OrthoDB" id="10607687at2759"/>
<organism evidence="2 3">
    <name type="scientific">Ganoderma sinense ZZ0214-1</name>
    <dbReference type="NCBI Taxonomy" id="1077348"/>
    <lineage>
        <taxon>Eukaryota</taxon>
        <taxon>Fungi</taxon>
        <taxon>Dikarya</taxon>
        <taxon>Basidiomycota</taxon>
        <taxon>Agaricomycotina</taxon>
        <taxon>Agaricomycetes</taxon>
        <taxon>Polyporales</taxon>
        <taxon>Polyporaceae</taxon>
        <taxon>Ganoderma</taxon>
    </lineage>
</organism>
<feature type="compositionally biased region" description="Polar residues" evidence="1">
    <location>
        <begin position="77"/>
        <end position="89"/>
    </location>
</feature>